<feature type="domain" description="LysM" evidence="2">
    <location>
        <begin position="736"/>
        <end position="782"/>
    </location>
</feature>
<evidence type="ECO:0000259" key="2">
    <source>
        <dbReference type="PROSITE" id="PS51782"/>
    </source>
</evidence>
<dbReference type="InterPro" id="IPR036779">
    <property type="entry name" value="LysM_dom_sf"/>
</dbReference>
<dbReference type="PANTHER" id="PTHR33734">
    <property type="entry name" value="LYSM DOMAIN-CONTAINING GPI-ANCHORED PROTEIN 2"/>
    <property type="match status" value="1"/>
</dbReference>
<dbReference type="InterPro" id="IPR023346">
    <property type="entry name" value="Lysozyme-like_dom_sf"/>
</dbReference>
<proteinExistence type="predicted"/>
<sequence length="790" mass="91725">MIQKIRKIGFIFALFLAPIYLPVANANFPPETHTLSNYNFKTPSGLVDQVNFWKKVYSEYTTQHVVIHDMNDLGIVYEVVYLGKKHLSRRAKERNLDKIKAKYKRILRRIAKTKNKSKLKGEELRVYHLVKKNHYKASRRIRGQWGLKDRFKDGIERSGLYMDEIKRILRKYNLPEELSVLPHVESSFQLRAYSSAGAAGIWQFTRSTGRLFMRVGYDVDERRDPILATYGAAKLLKKNYEVVGSWPLAITAYNHGLRGMQRAKKRHGTNIVKIIENYRSRTFGFASRNFYPEFLAALHVVKNQNKYFPSLNIKKPLRRASFRLPNFININTAVNYFNMTRDEIAESNPSLRRPVLIGEKRIPRGYVFQAPASKIKNLRSNYNKIPKKALYSRQLRSKFYTVRRGDTLSALALRFGTSVRSLRAYNTIRRGNRIYIGQVLQLPKGKSKPSIRYANYAPKNYTLVSYRIRKHDNLSKIAKRFNTNTRYLAKINRIKNPNALYPGQRIKIPQSGPPIRLAKLEIKKKRMQGDYYWVKKNDNLSKIAKRFDTNVTNLKSLNRMRDPNSLYPGQKLRIANRLPTPVKTKKKNKINSTKLPEDRILIANASPGDQKGIEIDEADLNENMKVVGSTKTNGSLNKNRPAFMPVSFSAQNHQKIGTIRVDFDETLSHYAEWALMTVGELKKINKIRGKDEITFHDKLRVSFKNTGPDKFEEKRQEYHKAIQEDFFNNYEIRKLTKRNVEKGDTLWEICNEIYNTIPLWLLSSYNADKDMRSLTVGESIVIPVISPKTG</sequence>
<dbReference type="PROSITE" id="PS51782">
    <property type="entry name" value="LYSM"/>
    <property type="match status" value="4"/>
</dbReference>
<dbReference type="AlphaFoldDB" id="A0A381S460"/>
<dbReference type="SMART" id="SM00257">
    <property type="entry name" value="LysM"/>
    <property type="match status" value="5"/>
</dbReference>
<dbReference type="PANTHER" id="PTHR33734:SF22">
    <property type="entry name" value="MEMBRANE-BOUND LYTIC MUREIN TRANSGLYCOSYLASE D"/>
    <property type="match status" value="1"/>
</dbReference>
<evidence type="ECO:0000313" key="3">
    <source>
        <dbReference type="EMBL" id="SUZ98118.1"/>
    </source>
</evidence>
<evidence type="ECO:0000256" key="1">
    <source>
        <dbReference type="SAM" id="Coils"/>
    </source>
</evidence>
<reference evidence="3" key="1">
    <citation type="submission" date="2018-05" db="EMBL/GenBank/DDBJ databases">
        <authorList>
            <person name="Lanie J.A."/>
            <person name="Ng W.-L."/>
            <person name="Kazmierczak K.M."/>
            <person name="Andrzejewski T.M."/>
            <person name="Davidsen T.M."/>
            <person name="Wayne K.J."/>
            <person name="Tettelin H."/>
            <person name="Glass J.I."/>
            <person name="Rusch D."/>
            <person name="Podicherti R."/>
            <person name="Tsui H.-C.T."/>
            <person name="Winkler M.E."/>
        </authorList>
    </citation>
    <scope>NUCLEOTIDE SEQUENCE</scope>
</reference>
<dbReference type="Pfam" id="PF01464">
    <property type="entry name" value="SLT"/>
    <property type="match status" value="1"/>
</dbReference>
<dbReference type="Pfam" id="PF01476">
    <property type="entry name" value="LysM"/>
    <property type="match status" value="4"/>
</dbReference>
<feature type="domain" description="LysM" evidence="2">
    <location>
        <begin position="464"/>
        <end position="508"/>
    </location>
</feature>
<dbReference type="EMBL" id="UINC01002574">
    <property type="protein sequence ID" value="SUZ98118.1"/>
    <property type="molecule type" value="Genomic_DNA"/>
</dbReference>
<dbReference type="CDD" id="cd16894">
    <property type="entry name" value="MltD-like"/>
    <property type="match status" value="1"/>
</dbReference>
<feature type="domain" description="LysM" evidence="2">
    <location>
        <begin position="530"/>
        <end position="574"/>
    </location>
</feature>
<protein>
    <recommendedName>
        <fullName evidence="2">LysM domain-containing protein</fullName>
    </recommendedName>
</protein>
<organism evidence="3">
    <name type="scientific">marine metagenome</name>
    <dbReference type="NCBI Taxonomy" id="408172"/>
    <lineage>
        <taxon>unclassified sequences</taxon>
        <taxon>metagenomes</taxon>
        <taxon>ecological metagenomes</taxon>
    </lineage>
</organism>
<feature type="domain" description="LysM" evidence="2">
    <location>
        <begin position="398"/>
        <end position="442"/>
    </location>
</feature>
<dbReference type="InterPro" id="IPR018392">
    <property type="entry name" value="LysM"/>
</dbReference>
<accession>A0A381S460</accession>
<dbReference type="Gene3D" id="3.10.350.10">
    <property type="entry name" value="LysM domain"/>
    <property type="match status" value="4"/>
</dbReference>
<dbReference type="SUPFAM" id="SSF53955">
    <property type="entry name" value="Lysozyme-like"/>
    <property type="match status" value="1"/>
</dbReference>
<feature type="coiled-coil region" evidence="1">
    <location>
        <begin position="89"/>
        <end position="116"/>
    </location>
</feature>
<dbReference type="InterPro" id="IPR008258">
    <property type="entry name" value="Transglycosylase_SLT_dom_1"/>
</dbReference>
<dbReference type="SUPFAM" id="SSF54106">
    <property type="entry name" value="LysM domain"/>
    <property type="match status" value="3"/>
</dbReference>
<keyword evidence="1" id="KW-0175">Coiled coil</keyword>
<name>A0A381S460_9ZZZZ</name>
<dbReference type="Gene3D" id="1.10.530.10">
    <property type="match status" value="1"/>
</dbReference>
<gene>
    <name evidence="3" type="ORF">METZ01_LOCUS50972</name>
</gene>
<dbReference type="CDD" id="cd00118">
    <property type="entry name" value="LysM"/>
    <property type="match status" value="3"/>
</dbReference>